<dbReference type="Proteomes" id="UP000054560">
    <property type="component" value="Unassembled WGS sequence"/>
</dbReference>
<evidence type="ECO:0000256" key="4">
    <source>
        <dbReference type="ARBA" id="ARBA00022692"/>
    </source>
</evidence>
<dbReference type="SUPFAM" id="SSF56300">
    <property type="entry name" value="Metallo-dependent phosphatases"/>
    <property type="match status" value="1"/>
</dbReference>
<keyword evidence="6" id="KW-0378">Hydrolase</keyword>
<dbReference type="GO" id="GO:0016787">
    <property type="term" value="F:hydrolase activity"/>
    <property type="evidence" value="ECO:0007669"/>
    <property type="project" value="UniProtKB-KW"/>
</dbReference>
<dbReference type="GO" id="GO:0006506">
    <property type="term" value="P:GPI anchor biosynthetic process"/>
    <property type="evidence" value="ECO:0007669"/>
    <property type="project" value="InterPro"/>
</dbReference>
<dbReference type="InterPro" id="IPR004843">
    <property type="entry name" value="Calcineurin-like_PHP"/>
</dbReference>
<dbReference type="EMBL" id="KQ245206">
    <property type="protein sequence ID" value="KNC73747.1"/>
    <property type="molecule type" value="Genomic_DNA"/>
</dbReference>
<evidence type="ECO:0000256" key="2">
    <source>
        <dbReference type="ARBA" id="ARBA00004141"/>
    </source>
</evidence>
<dbReference type="InterPro" id="IPR029052">
    <property type="entry name" value="Metallo-depent_PP-like"/>
</dbReference>
<accession>A0A0L0FAK7</accession>
<dbReference type="PANTHER" id="PTHR13315">
    <property type="entry name" value="METALLO PHOSPHOESTERASE RELATED"/>
    <property type="match status" value="1"/>
</dbReference>
<name>A0A0L0FAK7_9EUKA</name>
<keyword evidence="8" id="KW-0472">Membrane</keyword>
<dbReference type="GO" id="GO:0046872">
    <property type="term" value="F:metal ion binding"/>
    <property type="evidence" value="ECO:0007669"/>
    <property type="project" value="UniProtKB-KW"/>
</dbReference>
<feature type="domain" description="Calcineurin-like phosphoesterase" evidence="10">
    <location>
        <begin position="21"/>
        <end position="169"/>
    </location>
</feature>
<keyword evidence="7" id="KW-1133">Transmembrane helix</keyword>
<protein>
    <recommendedName>
        <fullName evidence="10">Calcineurin-like phosphoesterase domain-containing protein</fullName>
    </recommendedName>
</protein>
<dbReference type="GO" id="GO:0016020">
    <property type="term" value="C:membrane"/>
    <property type="evidence" value="ECO:0007669"/>
    <property type="project" value="UniProtKB-SubCell"/>
</dbReference>
<dbReference type="Pfam" id="PF00149">
    <property type="entry name" value="Metallophos"/>
    <property type="match status" value="1"/>
</dbReference>
<evidence type="ECO:0000313" key="12">
    <source>
        <dbReference type="Proteomes" id="UP000054560"/>
    </source>
</evidence>
<comment type="cofactor">
    <cofactor evidence="1">
        <name>Mn(2+)</name>
        <dbReference type="ChEBI" id="CHEBI:29035"/>
    </cofactor>
</comment>
<evidence type="ECO:0000256" key="8">
    <source>
        <dbReference type="ARBA" id="ARBA00023136"/>
    </source>
</evidence>
<evidence type="ECO:0000256" key="9">
    <source>
        <dbReference type="ARBA" id="ARBA00023211"/>
    </source>
</evidence>
<organism evidence="11 12">
    <name type="scientific">Sphaeroforma arctica JP610</name>
    <dbReference type="NCBI Taxonomy" id="667725"/>
    <lineage>
        <taxon>Eukaryota</taxon>
        <taxon>Ichthyosporea</taxon>
        <taxon>Ichthyophonida</taxon>
        <taxon>Sphaeroforma</taxon>
    </lineage>
</organism>
<proteinExistence type="inferred from homology"/>
<dbReference type="RefSeq" id="XP_014147649.1">
    <property type="nucleotide sequence ID" value="XM_014292174.1"/>
</dbReference>
<comment type="similarity">
    <text evidence="3">Belongs to the metallophosphoesterase superfamily. MPPE1 family.</text>
</comment>
<dbReference type="OrthoDB" id="9984693at2759"/>
<evidence type="ECO:0000256" key="3">
    <source>
        <dbReference type="ARBA" id="ARBA00008895"/>
    </source>
</evidence>
<evidence type="ECO:0000259" key="10">
    <source>
        <dbReference type="Pfam" id="PF00149"/>
    </source>
</evidence>
<dbReference type="GeneID" id="25914200"/>
<dbReference type="PANTHER" id="PTHR13315:SF0">
    <property type="entry name" value="METALLOPHOSPHOESTERASE 1"/>
    <property type="match status" value="1"/>
</dbReference>
<dbReference type="eggNOG" id="KOG3662">
    <property type="taxonomic scope" value="Eukaryota"/>
</dbReference>
<evidence type="ECO:0000256" key="7">
    <source>
        <dbReference type="ARBA" id="ARBA00022989"/>
    </source>
</evidence>
<evidence type="ECO:0000313" key="11">
    <source>
        <dbReference type="EMBL" id="KNC73747.1"/>
    </source>
</evidence>
<evidence type="ECO:0000256" key="1">
    <source>
        <dbReference type="ARBA" id="ARBA00001936"/>
    </source>
</evidence>
<evidence type="ECO:0000256" key="5">
    <source>
        <dbReference type="ARBA" id="ARBA00022723"/>
    </source>
</evidence>
<comment type="subcellular location">
    <subcellularLocation>
        <location evidence="2">Membrane</location>
        <topology evidence="2">Multi-pass membrane protein</topology>
    </subcellularLocation>
</comment>
<keyword evidence="9" id="KW-0464">Manganese</keyword>
<gene>
    <name evidence="11" type="ORF">SARC_13696</name>
</gene>
<dbReference type="AlphaFoldDB" id="A0A0L0FAK7"/>
<dbReference type="Gene3D" id="3.60.21.10">
    <property type="match status" value="1"/>
</dbReference>
<keyword evidence="5" id="KW-0479">Metal-binding</keyword>
<sequence length="192" mass="22188">MWIDRVRRERQMESVFRTSVQLFQPEVVILMGDLFDEGKWAKKPEWDSTIERFHRIFAMPEGVPMIPIIGNHDIGFHEMARPFLVQRFEEAFGPAVNMRVVKNITFVSVNSMAFVDNCQMCTTARNRLTNITSQLNAMPKRKKPMQKKGSKGIDLSSERPILLSHFPLYRASEGMCVQQDSPSITAEHMVRD</sequence>
<keyword evidence="12" id="KW-1185">Reference proteome</keyword>
<keyword evidence="4" id="KW-0812">Transmembrane</keyword>
<evidence type="ECO:0000256" key="6">
    <source>
        <dbReference type="ARBA" id="ARBA00022801"/>
    </source>
</evidence>
<dbReference type="STRING" id="667725.A0A0L0FAK7"/>
<dbReference type="InterPro" id="IPR033308">
    <property type="entry name" value="PGAP5/Cdc1/Ted1"/>
</dbReference>
<reference evidence="11 12" key="1">
    <citation type="submission" date="2011-02" db="EMBL/GenBank/DDBJ databases">
        <title>The Genome Sequence of Sphaeroforma arctica JP610.</title>
        <authorList>
            <consortium name="The Broad Institute Genome Sequencing Platform"/>
            <person name="Russ C."/>
            <person name="Cuomo C."/>
            <person name="Young S.K."/>
            <person name="Zeng Q."/>
            <person name="Gargeya S."/>
            <person name="Alvarado L."/>
            <person name="Berlin A."/>
            <person name="Chapman S.B."/>
            <person name="Chen Z."/>
            <person name="Freedman E."/>
            <person name="Gellesch M."/>
            <person name="Goldberg J."/>
            <person name="Griggs A."/>
            <person name="Gujja S."/>
            <person name="Heilman E."/>
            <person name="Heiman D."/>
            <person name="Howarth C."/>
            <person name="Mehta T."/>
            <person name="Neiman D."/>
            <person name="Pearson M."/>
            <person name="Roberts A."/>
            <person name="Saif S."/>
            <person name="Shea T."/>
            <person name="Shenoy N."/>
            <person name="Sisk P."/>
            <person name="Stolte C."/>
            <person name="Sykes S."/>
            <person name="White J."/>
            <person name="Yandava C."/>
            <person name="Burger G."/>
            <person name="Gray M.W."/>
            <person name="Holland P.W.H."/>
            <person name="King N."/>
            <person name="Lang F.B.F."/>
            <person name="Roger A.J."/>
            <person name="Ruiz-Trillo I."/>
            <person name="Haas B."/>
            <person name="Nusbaum C."/>
            <person name="Birren B."/>
        </authorList>
    </citation>
    <scope>NUCLEOTIDE SEQUENCE [LARGE SCALE GENOMIC DNA]</scope>
    <source>
        <strain evidence="11 12">JP610</strain>
    </source>
</reference>